<protein>
    <submittedName>
        <fullName evidence="2">Uncharacterized protein</fullName>
    </submittedName>
</protein>
<sequence length="372" mass="40607">MASSPFYQPSFQFENPDCSHQPYLYHGYPQQHRQQQYRYDQPQLHSTACCPPPFKRIRTTDHEHDSHHHCSEEETTTSFYSPLASSCPLLGNTSQEEVEEGFDLESELELLLHELSSNAGSIPASPPFFFSSSSSPSPSPSSSFSSSSDEPAASLPLSFSPPFFTLEAPSSSMSSPSSSGASSPARASFCGPAASAQTAANVRVCLSHKPRGSGGSYVPLAPEQHIRVTKGKGKRLRLAVESDRQFEWGHLQLNLIDDATGASCNDHFTIWNHKSAIEDDEEAGGTRAEVEVTVNKLSPQLHFQVVIDASTNEEEAAWTWGGHSTSFGTHNNGKDRSVRALRKQRKEALRAAAAAAASDRRLRNKARSTSRA</sequence>
<dbReference type="OrthoDB" id="21399at2759"/>
<name>L8GWE9_ACACF</name>
<dbReference type="EMBL" id="KB007974">
    <property type="protein sequence ID" value="ELR17325.1"/>
    <property type="molecule type" value="Genomic_DNA"/>
</dbReference>
<dbReference type="GeneID" id="14918023"/>
<dbReference type="AlphaFoldDB" id="L8GWE9"/>
<accession>L8GWE9</accession>
<proteinExistence type="predicted"/>
<dbReference type="VEuPathDB" id="AmoebaDB:ACA1_060520"/>
<feature type="compositionally biased region" description="Low complexity" evidence="1">
    <location>
        <begin position="170"/>
        <end position="188"/>
    </location>
</feature>
<keyword evidence="3" id="KW-1185">Reference proteome</keyword>
<feature type="region of interest" description="Disordered" evidence="1">
    <location>
        <begin position="321"/>
        <end position="372"/>
    </location>
</feature>
<feature type="region of interest" description="Disordered" evidence="1">
    <location>
        <begin position="170"/>
        <end position="189"/>
    </location>
</feature>
<dbReference type="KEGG" id="acan:ACA1_060520"/>
<organism evidence="2 3">
    <name type="scientific">Acanthamoeba castellanii (strain ATCC 30010 / Neff)</name>
    <dbReference type="NCBI Taxonomy" id="1257118"/>
    <lineage>
        <taxon>Eukaryota</taxon>
        <taxon>Amoebozoa</taxon>
        <taxon>Discosea</taxon>
        <taxon>Longamoebia</taxon>
        <taxon>Centramoebida</taxon>
        <taxon>Acanthamoebidae</taxon>
        <taxon>Acanthamoeba</taxon>
    </lineage>
</organism>
<evidence type="ECO:0000313" key="2">
    <source>
        <dbReference type="EMBL" id="ELR17325.1"/>
    </source>
</evidence>
<evidence type="ECO:0000313" key="3">
    <source>
        <dbReference type="Proteomes" id="UP000011083"/>
    </source>
</evidence>
<reference evidence="2 3" key="1">
    <citation type="journal article" date="2013" name="Genome Biol.">
        <title>Genome of Acanthamoeba castellanii highlights extensive lateral gene transfer and early evolution of tyrosine kinase signaling.</title>
        <authorList>
            <person name="Clarke M."/>
            <person name="Lohan A.J."/>
            <person name="Liu B."/>
            <person name="Lagkouvardos I."/>
            <person name="Roy S."/>
            <person name="Zafar N."/>
            <person name="Bertelli C."/>
            <person name="Schilde C."/>
            <person name="Kianianmomeni A."/>
            <person name="Burglin T.R."/>
            <person name="Frech C."/>
            <person name="Turcotte B."/>
            <person name="Kopec K.O."/>
            <person name="Synnott J.M."/>
            <person name="Choo C."/>
            <person name="Paponov I."/>
            <person name="Finkler A."/>
            <person name="Soon Heng Tan C."/>
            <person name="Hutchins A.P."/>
            <person name="Weinmeier T."/>
            <person name="Rattei T."/>
            <person name="Chu J.S."/>
            <person name="Gimenez G."/>
            <person name="Irimia M."/>
            <person name="Rigden D.J."/>
            <person name="Fitzpatrick D.A."/>
            <person name="Lorenzo-Morales J."/>
            <person name="Bateman A."/>
            <person name="Chiu C.H."/>
            <person name="Tang P."/>
            <person name="Hegemann P."/>
            <person name="Fromm H."/>
            <person name="Raoult D."/>
            <person name="Greub G."/>
            <person name="Miranda-Saavedra D."/>
            <person name="Chen N."/>
            <person name="Nash P."/>
            <person name="Ginger M.L."/>
            <person name="Horn M."/>
            <person name="Schaap P."/>
            <person name="Caler L."/>
            <person name="Loftus B."/>
        </authorList>
    </citation>
    <scope>NUCLEOTIDE SEQUENCE [LARGE SCALE GENOMIC DNA]</scope>
    <source>
        <strain evidence="2 3">Neff</strain>
    </source>
</reference>
<dbReference type="RefSeq" id="XP_004339338.1">
    <property type="nucleotide sequence ID" value="XM_004339290.1"/>
</dbReference>
<gene>
    <name evidence="2" type="ORF">ACA1_060520</name>
</gene>
<dbReference type="Proteomes" id="UP000011083">
    <property type="component" value="Unassembled WGS sequence"/>
</dbReference>
<feature type="compositionally biased region" description="Basic residues" evidence="1">
    <location>
        <begin position="362"/>
        <end position="372"/>
    </location>
</feature>
<feature type="compositionally biased region" description="Polar residues" evidence="1">
    <location>
        <begin position="322"/>
        <end position="331"/>
    </location>
</feature>
<evidence type="ECO:0000256" key="1">
    <source>
        <dbReference type="SAM" id="MobiDB-lite"/>
    </source>
</evidence>